<dbReference type="Proteomes" id="UP000289738">
    <property type="component" value="Chromosome A06"/>
</dbReference>
<feature type="domain" description="CCHC-type" evidence="2">
    <location>
        <begin position="576"/>
        <end position="591"/>
    </location>
</feature>
<dbReference type="PROSITE" id="PS50158">
    <property type="entry name" value="ZF_CCHC"/>
    <property type="match status" value="1"/>
</dbReference>
<dbReference type="PANTHER" id="PTHR47718:SF15">
    <property type="entry name" value="PROTEIN FAR1-RELATED SEQUENCE 5-LIKE"/>
    <property type="match status" value="1"/>
</dbReference>
<accession>A0A445CUE6</accession>
<name>A0A445CUE6_ARAHY</name>
<protein>
    <recommendedName>
        <fullName evidence="2">CCHC-type domain-containing protein</fullName>
    </recommendedName>
</protein>
<dbReference type="Pfam" id="PF10551">
    <property type="entry name" value="MULE"/>
    <property type="match status" value="1"/>
</dbReference>
<dbReference type="GO" id="GO:0008270">
    <property type="term" value="F:zinc ion binding"/>
    <property type="evidence" value="ECO:0007669"/>
    <property type="project" value="UniProtKB-KW"/>
</dbReference>
<evidence type="ECO:0000256" key="1">
    <source>
        <dbReference type="PROSITE-ProRule" id="PRU00047"/>
    </source>
</evidence>
<dbReference type="InterPro" id="IPR036875">
    <property type="entry name" value="Znf_CCHC_sf"/>
</dbReference>
<dbReference type="InterPro" id="IPR018289">
    <property type="entry name" value="MULE_transposase_dom"/>
</dbReference>
<evidence type="ECO:0000313" key="4">
    <source>
        <dbReference type="Proteomes" id="UP000289738"/>
    </source>
</evidence>
<evidence type="ECO:0000259" key="2">
    <source>
        <dbReference type="PROSITE" id="PS50158"/>
    </source>
</evidence>
<keyword evidence="1" id="KW-0479">Metal-binding</keyword>
<dbReference type="GO" id="GO:0003676">
    <property type="term" value="F:nucleic acid binding"/>
    <property type="evidence" value="ECO:0007669"/>
    <property type="project" value="InterPro"/>
</dbReference>
<sequence length="717" mass="82400">MSLIEIDFHRWNLAMSADVHSMIRDRNGEHGCNEDFDDACDVGAADIVSDEDASDYGNVIRLSDQQIMTKVFRSEERADEFYCKFGRCHGFGVRKGDYGKDDHGNLIRRRFFCNRAGLRDEKYLHRLDRQRGHRPETLTNCMAKLSIYLDRENSVWKVRKVILEHNHELTPRVMVHMIPKFRQMSNAAKAHTDGMHGYGVPMSKILGYMAGIAGGYSLLGFTKKDAYNYIDKMRCSKITDGDSNAAIVYLEGKVAADPMAMARFNLTEDGMLANMFWADGISRVDYQYFGDVIAFDSTYKKNKYNRPLVIFSGLNNHKQTTIFGFGLVLNETIASYTWMLENLLEVMCNKPPSVVVTDGDDTMIATVKKVFSEATHRLCAWHLQKNVTSNGSEQMFREIFSKWLYADMEVDEFEFQWDQAVGEYGLHQKCWATQMYEKRHMWASAYLRGKFCVGYWTTSRCEGINSHVKKFLISRHSIVNHVQNIWSWWSVNTVTKSWLHSSLRCTVLQSSQHVWILLRSVLQLSTLEQYLCKLRERLMHEHLKDIPSRLILKRWRRDAKAIDESPRSRGQKGKKRKCTNCMKAGHTKRKCLQRNTNFLKGGSEDDEEDEESVVRLADEKVLKGKGHLRRSKRRAAAQVKQDNVDTNETVAALSTEPIIRTAQSENVISWPGPGASRITEKRDITPSVTLRLVLLVAYYVCKIVRGSVLGELAVVHQ</sequence>
<dbReference type="Pfam" id="PF03101">
    <property type="entry name" value="FAR1"/>
    <property type="match status" value="1"/>
</dbReference>
<dbReference type="PANTHER" id="PTHR47718">
    <property type="entry name" value="OS01G0519700 PROTEIN"/>
    <property type="match status" value="1"/>
</dbReference>
<dbReference type="AlphaFoldDB" id="A0A445CUE6"/>
<gene>
    <name evidence="3" type="ORF">Ahy_A06g029842</name>
</gene>
<keyword evidence="1" id="KW-0863">Zinc-finger</keyword>
<keyword evidence="1" id="KW-0862">Zinc</keyword>
<dbReference type="InterPro" id="IPR004330">
    <property type="entry name" value="FAR1_DNA_bnd_dom"/>
</dbReference>
<dbReference type="STRING" id="3818.A0A445CUE6"/>
<dbReference type="SUPFAM" id="SSF57756">
    <property type="entry name" value="Retrovirus zinc finger-like domains"/>
    <property type="match status" value="1"/>
</dbReference>
<dbReference type="InterPro" id="IPR001878">
    <property type="entry name" value="Znf_CCHC"/>
</dbReference>
<proteinExistence type="predicted"/>
<evidence type="ECO:0000313" key="3">
    <source>
        <dbReference type="EMBL" id="RYR54539.1"/>
    </source>
</evidence>
<keyword evidence="4" id="KW-1185">Reference proteome</keyword>
<reference evidence="3 4" key="1">
    <citation type="submission" date="2019-01" db="EMBL/GenBank/DDBJ databases">
        <title>Sequencing of cultivated peanut Arachis hypogaea provides insights into genome evolution and oil improvement.</title>
        <authorList>
            <person name="Chen X."/>
        </authorList>
    </citation>
    <scope>NUCLEOTIDE SEQUENCE [LARGE SCALE GENOMIC DNA]</scope>
    <source>
        <strain evidence="4">cv. Fuhuasheng</strain>
        <tissue evidence="3">Leaves</tissue>
    </source>
</reference>
<comment type="caution">
    <text evidence="3">The sequence shown here is derived from an EMBL/GenBank/DDBJ whole genome shotgun (WGS) entry which is preliminary data.</text>
</comment>
<dbReference type="EMBL" id="SDMP01000006">
    <property type="protein sequence ID" value="RYR54539.1"/>
    <property type="molecule type" value="Genomic_DNA"/>
</dbReference>
<organism evidence="3 4">
    <name type="scientific">Arachis hypogaea</name>
    <name type="common">Peanut</name>
    <dbReference type="NCBI Taxonomy" id="3818"/>
    <lineage>
        <taxon>Eukaryota</taxon>
        <taxon>Viridiplantae</taxon>
        <taxon>Streptophyta</taxon>
        <taxon>Embryophyta</taxon>
        <taxon>Tracheophyta</taxon>
        <taxon>Spermatophyta</taxon>
        <taxon>Magnoliopsida</taxon>
        <taxon>eudicotyledons</taxon>
        <taxon>Gunneridae</taxon>
        <taxon>Pentapetalae</taxon>
        <taxon>rosids</taxon>
        <taxon>fabids</taxon>
        <taxon>Fabales</taxon>
        <taxon>Fabaceae</taxon>
        <taxon>Papilionoideae</taxon>
        <taxon>50 kb inversion clade</taxon>
        <taxon>dalbergioids sensu lato</taxon>
        <taxon>Dalbergieae</taxon>
        <taxon>Pterocarpus clade</taxon>
        <taxon>Arachis</taxon>
    </lineage>
</organism>